<dbReference type="InterPro" id="IPR036770">
    <property type="entry name" value="Ankyrin_rpt-contain_sf"/>
</dbReference>
<keyword evidence="2 3" id="KW-0040">ANK repeat</keyword>
<dbReference type="PANTHER" id="PTHR46680:SF3">
    <property type="entry name" value="NF-KAPPA-B INHIBITOR CACTUS"/>
    <property type="match status" value="1"/>
</dbReference>
<dbReference type="PROSITE" id="PS50104">
    <property type="entry name" value="TIR"/>
    <property type="match status" value="1"/>
</dbReference>
<feature type="compositionally biased region" description="Low complexity" evidence="4">
    <location>
        <begin position="10"/>
        <end position="28"/>
    </location>
</feature>
<proteinExistence type="predicted"/>
<dbReference type="InterPro" id="IPR002110">
    <property type="entry name" value="Ankyrin_rpt"/>
</dbReference>
<feature type="region of interest" description="Disordered" evidence="4">
    <location>
        <begin position="1"/>
        <end position="42"/>
    </location>
</feature>
<dbReference type="SUPFAM" id="SSF48403">
    <property type="entry name" value="Ankyrin repeat"/>
    <property type="match status" value="2"/>
</dbReference>
<dbReference type="InterPro" id="IPR000157">
    <property type="entry name" value="TIR_dom"/>
</dbReference>
<dbReference type="GO" id="GO:0005829">
    <property type="term" value="C:cytosol"/>
    <property type="evidence" value="ECO:0007669"/>
    <property type="project" value="TreeGrafter"/>
</dbReference>
<dbReference type="GO" id="GO:0051059">
    <property type="term" value="F:NF-kappaB binding"/>
    <property type="evidence" value="ECO:0007669"/>
    <property type="project" value="TreeGrafter"/>
</dbReference>
<reference evidence="7" key="1">
    <citation type="submission" date="2019-03" db="EMBL/GenBank/DDBJ databases">
        <title>Long read genome sequence of the mycoparasitic Pythium oligandrum ATCC 38472 isolated from sugarbeet rhizosphere.</title>
        <authorList>
            <person name="Gaulin E."/>
        </authorList>
    </citation>
    <scope>NUCLEOTIDE SEQUENCE</scope>
    <source>
        <strain evidence="7">ATCC 38472_TT</strain>
    </source>
</reference>
<feature type="region of interest" description="Disordered" evidence="4">
    <location>
        <begin position="1188"/>
        <end position="1223"/>
    </location>
</feature>
<evidence type="ECO:0000256" key="4">
    <source>
        <dbReference type="SAM" id="MobiDB-lite"/>
    </source>
</evidence>
<keyword evidence="5" id="KW-1133">Transmembrane helix</keyword>
<dbReference type="PROSITE" id="PS50297">
    <property type="entry name" value="ANK_REP_REGION"/>
    <property type="match status" value="4"/>
</dbReference>
<gene>
    <name evidence="7" type="ORF">Poli38472_010456</name>
</gene>
<evidence type="ECO:0000259" key="6">
    <source>
        <dbReference type="PROSITE" id="PS50104"/>
    </source>
</evidence>
<keyword evidence="5" id="KW-0472">Membrane</keyword>
<dbReference type="GO" id="GO:0071356">
    <property type="term" value="P:cellular response to tumor necrosis factor"/>
    <property type="evidence" value="ECO:0007669"/>
    <property type="project" value="TreeGrafter"/>
</dbReference>
<name>A0A8K1FC82_PYTOL</name>
<keyword evidence="1" id="KW-0677">Repeat</keyword>
<feature type="domain" description="TIR" evidence="6">
    <location>
        <begin position="755"/>
        <end position="897"/>
    </location>
</feature>
<dbReference type="Gene3D" id="1.25.40.20">
    <property type="entry name" value="Ankyrin repeat-containing domain"/>
    <property type="match status" value="2"/>
</dbReference>
<organism evidence="7 8">
    <name type="scientific">Pythium oligandrum</name>
    <name type="common">Mycoparasitic fungus</name>
    <dbReference type="NCBI Taxonomy" id="41045"/>
    <lineage>
        <taxon>Eukaryota</taxon>
        <taxon>Sar</taxon>
        <taxon>Stramenopiles</taxon>
        <taxon>Oomycota</taxon>
        <taxon>Peronosporomycetes</taxon>
        <taxon>Pythiales</taxon>
        <taxon>Pythiaceae</taxon>
        <taxon>Pythium</taxon>
    </lineage>
</organism>
<keyword evidence="5" id="KW-0812">Transmembrane</keyword>
<dbReference type="InterPro" id="IPR035897">
    <property type="entry name" value="Toll_tir_struct_dom_sf"/>
</dbReference>
<dbReference type="PROSITE" id="PS50088">
    <property type="entry name" value="ANK_REPEAT"/>
    <property type="match status" value="4"/>
</dbReference>
<feature type="transmembrane region" description="Helical" evidence="5">
    <location>
        <begin position="271"/>
        <end position="293"/>
    </location>
</feature>
<dbReference type="SMART" id="SM00255">
    <property type="entry name" value="TIR"/>
    <property type="match status" value="2"/>
</dbReference>
<feature type="repeat" description="ANK" evidence="3">
    <location>
        <begin position="460"/>
        <end position="492"/>
    </location>
</feature>
<feature type="transmembrane region" description="Helical" evidence="5">
    <location>
        <begin position="235"/>
        <end position="259"/>
    </location>
</feature>
<feature type="repeat" description="ANK" evidence="3">
    <location>
        <begin position="631"/>
        <end position="663"/>
    </location>
</feature>
<feature type="transmembrane region" description="Helical" evidence="5">
    <location>
        <begin position="125"/>
        <end position="146"/>
    </location>
</feature>
<feature type="compositionally biased region" description="Basic and acidic residues" evidence="4">
    <location>
        <begin position="1212"/>
        <end position="1223"/>
    </location>
</feature>
<feature type="repeat" description="ANK" evidence="3">
    <location>
        <begin position="390"/>
        <end position="422"/>
    </location>
</feature>
<comment type="caution">
    <text evidence="7">The sequence shown here is derived from an EMBL/GenBank/DDBJ whole genome shotgun (WGS) entry which is preliminary data.</text>
</comment>
<dbReference type="Pfam" id="PF13676">
    <property type="entry name" value="TIR_2"/>
    <property type="match status" value="2"/>
</dbReference>
<feature type="transmembrane region" description="Helical" evidence="5">
    <location>
        <begin position="182"/>
        <end position="201"/>
    </location>
</feature>
<dbReference type="InterPro" id="IPR051070">
    <property type="entry name" value="NF-kappa-B_inhibitor"/>
</dbReference>
<dbReference type="Pfam" id="PF00023">
    <property type="entry name" value="Ank"/>
    <property type="match status" value="1"/>
</dbReference>
<dbReference type="AlphaFoldDB" id="A0A8K1FC82"/>
<feature type="repeat" description="ANK" evidence="3">
    <location>
        <begin position="598"/>
        <end position="630"/>
    </location>
</feature>
<dbReference type="Proteomes" id="UP000794436">
    <property type="component" value="Unassembled WGS sequence"/>
</dbReference>
<sequence length="1223" mass="137051">MADFVGLKSPGGTTLTPGATTSSSVSSSGDDQHKRLNNGFEDSSGAHVAMLSSDVTPTTSFHGPSILYIDEDRNDNGTDPRAKPFGPETSFYTHARTNLRGKEPTVPRYFLSYAYCHNSFFARRLFFVACGLSAGMLCGLIVYYTYKPRHIVLNGGYPYNFGFQLRDLKHMLFMEATPCENVVAFSALVYHTVPAVIFLGLPGTGLRAFEPFKRDAFVDASGNKSKIRRTSVFQLCEMVAVMQLAFASVEFMYFWYVFFNGQTFRCSIPEVHGFAVGAFFCYVALFVELTYFARFREHIKMQLGAFKESDQTGNVRRRLVDATTLEENVTKEDKLVDLIRQRLYKATRLGDLREMRAILEHARSKNLHERGFPSRVYDKAKIYLGVFGRSQKNPVHVAAYNGNIDALELLHSYGFEVNTLDKFSRVRFSTGDLFWYFAQFFISKPVESDEENAVSVFKTTLVTPLHCAVSTGQLEAVEWLLARGAEVGTIAQSSYRSERVPPIFLAETPNVTRVLLEHGANHLVIPDPGFMNTVTALQLAYLRGNFAVAQELEEWGCDVALTPFHAAAAMNDITSVRRFIRRHANINCLGEHGYIGMNRRTPLHWAAVNGAYDAVELLLEAGADPNFQDARGRTPLHWAARLNRLDIVKCLLSKGALSSIVDLDQMTPILCAAEARLASKDLFAALVAAGADINYQIPTTGDTALHIAVRYENEDAALGVLACGGNIMKMNLDGLRPIDCSTDTKLLYEIKQAAGHRDVMISYTHSHTEFAKKLRKSLEDANVTTWLDLMDPSGIGGGSVWREEIAKGITNAALVVCILTEDYAQSEWCLKELALAKQVGTPILAVSTEGVRIGEELQVYLYTRQIIPFEASITETKRNPENTRQIEYDYDEDKYKSQFRLLLDGVRDEIEKQRTETVTKNVQSSRGDKNREENESMVAMGFSKVFQQWDAPNAQYVFVSHGDRHSMFVSRLCDELRIKEISFYGDRNVEGQSFDERIHHAKEAILKCTCFIVILSRETMASEIVRDQLAFAEDKNRPIYPIVLNDVEVGLDKRYSLARTEFFHFLTDGFGFQSSFNLLLTGLRRHYTPAEVLASNEVVNRRHAGESDGNTSFVSNSSFVSFIHTAGPPAGVPPIPALQSSSSFRPMKAETMFIEDGPVVRKGQPPVIHEDQDLVVQIGHDADERVAYPADQDQQQRDPAVRNLESISSLESEDRQHLELVRM</sequence>
<evidence type="ECO:0000256" key="1">
    <source>
        <dbReference type="ARBA" id="ARBA00022737"/>
    </source>
</evidence>
<evidence type="ECO:0000256" key="2">
    <source>
        <dbReference type="ARBA" id="ARBA00023043"/>
    </source>
</evidence>
<dbReference type="OrthoDB" id="426293at2759"/>
<dbReference type="SMART" id="SM00248">
    <property type="entry name" value="ANK"/>
    <property type="match status" value="7"/>
</dbReference>
<evidence type="ECO:0000313" key="7">
    <source>
        <dbReference type="EMBL" id="TMW55574.1"/>
    </source>
</evidence>
<dbReference type="Pfam" id="PF12796">
    <property type="entry name" value="Ank_2"/>
    <property type="match status" value="1"/>
</dbReference>
<accession>A0A8K1FC82</accession>
<evidence type="ECO:0000256" key="5">
    <source>
        <dbReference type="SAM" id="Phobius"/>
    </source>
</evidence>
<dbReference type="Gene3D" id="3.40.50.10140">
    <property type="entry name" value="Toll/interleukin-1 receptor homology (TIR) domain"/>
    <property type="match status" value="2"/>
</dbReference>
<dbReference type="GO" id="GO:0007165">
    <property type="term" value="P:signal transduction"/>
    <property type="evidence" value="ECO:0007669"/>
    <property type="project" value="InterPro"/>
</dbReference>
<keyword evidence="8" id="KW-1185">Reference proteome</keyword>
<evidence type="ECO:0000313" key="8">
    <source>
        <dbReference type="Proteomes" id="UP000794436"/>
    </source>
</evidence>
<protein>
    <recommendedName>
        <fullName evidence="6">TIR domain-containing protein</fullName>
    </recommendedName>
</protein>
<dbReference type="Pfam" id="PF13637">
    <property type="entry name" value="Ank_4"/>
    <property type="match status" value="1"/>
</dbReference>
<dbReference type="SUPFAM" id="SSF52200">
    <property type="entry name" value="Toll/Interleukin receptor TIR domain"/>
    <property type="match status" value="2"/>
</dbReference>
<evidence type="ECO:0000256" key="3">
    <source>
        <dbReference type="PROSITE-ProRule" id="PRU00023"/>
    </source>
</evidence>
<dbReference type="EMBL" id="SPLM01000147">
    <property type="protein sequence ID" value="TMW55574.1"/>
    <property type="molecule type" value="Genomic_DNA"/>
</dbReference>
<dbReference type="PANTHER" id="PTHR46680">
    <property type="entry name" value="NF-KAPPA-B INHIBITOR ALPHA"/>
    <property type="match status" value="1"/>
</dbReference>